<dbReference type="Proteomes" id="UP001519363">
    <property type="component" value="Unassembled WGS sequence"/>
</dbReference>
<dbReference type="PROSITE" id="PS50980">
    <property type="entry name" value="COA_CT_NTER"/>
    <property type="match status" value="1"/>
</dbReference>
<evidence type="ECO:0000259" key="2">
    <source>
        <dbReference type="PROSITE" id="PS50980"/>
    </source>
</evidence>
<proteinExistence type="predicted"/>
<dbReference type="InterPro" id="IPR011053">
    <property type="entry name" value="Single_hybrid_motif"/>
</dbReference>
<dbReference type="InterPro" id="IPR000089">
    <property type="entry name" value="Biotin_lipoyl"/>
</dbReference>
<dbReference type="SUPFAM" id="SSF52096">
    <property type="entry name" value="ClpP/crotonase"/>
    <property type="match status" value="2"/>
</dbReference>
<dbReference type="PANTHER" id="PTHR43842:SF2">
    <property type="entry name" value="PROPIONYL-COA CARBOXYLASE BETA CHAIN, MITOCHONDRIAL"/>
    <property type="match status" value="1"/>
</dbReference>
<dbReference type="RefSeq" id="WP_086786615.1">
    <property type="nucleotide sequence ID" value="NZ_JAGIOO010000001.1"/>
</dbReference>
<evidence type="ECO:0000313" key="5">
    <source>
        <dbReference type="Proteomes" id="UP001519363"/>
    </source>
</evidence>
<dbReference type="Gene3D" id="3.90.226.10">
    <property type="entry name" value="2-enoyl-CoA Hydratase, Chain A, domain 1"/>
    <property type="match status" value="2"/>
</dbReference>
<dbReference type="InterPro" id="IPR011762">
    <property type="entry name" value="COA_CT_N"/>
</dbReference>
<dbReference type="Pfam" id="PF00364">
    <property type="entry name" value="Biotin_lipoyl"/>
    <property type="match status" value="1"/>
</dbReference>
<reference evidence="4 5" key="1">
    <citation type="submission" date="2021-03" db="EMBL/GenBank/DDBJ databases">
        <title>Sequencing the genomes of 1000 actinobacteria strains.</title>
        <authorList>
            <person name="Klenk H.-P."/>
        </authorList>
    </citation>
    <scope>NUCLEOTIDE SEQUENCE [LARGE SCALE GENOMIC DNA]</scope>
    <source>
        <strain evidence="4 5">DSM 44580</strain>
    </source>
</reference>
<comment type="caution">
    <text evidence="4">The sequence shown here is derived from an EMBL/GenBank/DDBJ whole genome shotgun (WGS) entry which is preliminary data.</text>
</comment>
<dbReference type="CDD" id="cd06850">
    <property type="entry name" value="biotinyl_domain"/>
    <property type="match status" value="1"/>
</dbReference>
<evidence type="ECO:0000259" key="1">
    <source>
        <dbReference type="PROSITE" id="PS50968"/>
    </source>
</evidence>
<dbReference type="InterPro" id="IPR051047">
    <property type="entry name" value="AccD/PCCB"/>
</dbReference>
<accession>A0ABS5AQN0</accession>
<dbReference type="PANTHER" id="PTHR43842">
    <property type="entry name" value="PROPIONYL-COA CARBOXYLASE BETA CHAIN"/>
    <property type="match status" value="1"/>
</dbReference>
<feature type="domain" description="Lipoyl-binding" evidence="1">
    <location>
        <begin position="1"/>
        <end position="73"/>
    </location>
</feature>
<protein>
    <submittedName>
        <fullName evidence="4">Acetyl-CoA carboxylase carboxyltransferase component</fullName>
    </submittedName>
</protein>
<dbReference type="Pfam" id="PF01039">
    <property type="entry name" value="Carboxyl_trans"/>
    <property type="match status" value="1"/>
</dbReference>
<dbReference type="EMBL" id="JAGIOO010000001">
    <property type="protein sequence ID" value="MBP2478879.1"/>
    <property type="molecule type" value="Genomic_DNA"/>
</dbReference>
<organism evidence="4 5">
    <name type="scientific">Crossiella equi</name>
    <dbReference type="NCBI Taxonomy" id="130796"/>
    <lineage>
        <taxon>Bacteria</taxon>
        <taxon>Bacillati</taxon>
        <taxon>Actinomycetota</taxon>
        <taxon>Actinomycetes</taxon>
        <taxon>Pseudonocardiales</taxon>
        <taxon>Pseudonocardiaceae</taxon>
        <taxon>Crossiella</taxon>
    </lineage>
</organism>
<dbReference type="SUPFAM" id="SSF51230">
    <property type="entry name" value="Single hybrid motif"/>
    <property type="match status" value="1"/>
</dbReference>
<evidence type="ECO:0000313" key="4">
    <source>
        <dbReference type="EMBL" id="MBP2478879.1"/>
    </source>
</evidence>
<feature type="domain" description="CoA carboxyltransferase N-terminal" evidence="2">
    <location>
        <begin position="91"/>
        <end position="350"/>
    </location>
</feature>
<dbReference type="PROSITE" id="PS50968">
    <property type="entry name" value="BIOTINYL_LIPOYL"/>
    <property type="match status" value="1"/>
</dbReference>
<evidence type="ECO:0000259" key="3">
    <source>
        <dbReference type="PROSITE" id="PS50989"/>
    </source>
</evidence>
<dbReference type="InterPro" id="IPR011763">
    <property type="entry name" value="COA_CT_C"/>
</dbReference>
<dbReference type="InterPro" id="IPR029045">
    <property type="entry name" value="ClpP/crotonase-like_dom_sf"/>
</dbReference>
<gene>
    <name evidence="4" type="ORF">JOF53_007751</name>
</gene>
<dbReference type="Gene3D" id="2.40.50.100">
    <property type="match status" value="1"/>
</dbReference>
<name>A0ABS5AQN0_9PSEU</name>
<feature type="domain" description="CoA carboxyltransferase C-terminal" evidence="3">
    <location>
        <begin position="351"/>
        <end position="582"/>
    </location>
</feature>
<dbReference type="InterPro" id="IPR034733">
    <property type="entry name" value="AcCoA_carboxyl_beta"/>
</dbReference>
<sequence>MIETVLVRAELTGTVVAVTAEAGSRVPEGALVVVLESMKMEHMHRAPAGGTVHEVLVRVGQLVEVGTPLATIHPGEVTAVPEQADPGPAAVRPDLAEALTRRAAILDGGRPEAVAARHAQGRRTTRENIAELCDPGTFTEYGGLAVAAQRQRRDLVELRERTPADGIVTGIGRVHGQRVAVLAYDYTVLAGTQGLLSHRKTDRLLELAHRDRLPVVVFAEGGGGRPGDTDTTAVSGLDVPTFALMGGLSGLVPTVAIVSGYCFAGNAALAGCADVLIATPEASIGMGGPAMIEGGGLGTVAPREVGPLSVQVPNGVVDVAVADEAQAVRTARQYLSYFQGRTEPGPHADQALLRDVLPEQRKRAYDVRAVIDLLADEGSVLELRPHYGPGLRTCLARIEGRAFGIIANDSRVLGGAIDAPGADTLARFLRLCQDHGLPVLSLCDTPGFLVGPEAEATGTVRAFSQLFVLGARLTVPVVCVVLRKAYGLGAQAMAGGHLRVPVATVAWPSGELGAMGLEGAVRLAHRRELAAIADQHERTARYERLLATARQDSAALNIASVFEIDDVIDPADTRAWLAAVLS</sequence>
<keyword evidence="5" id="KW-1185">Reference proteome</keyword>
<dbReference type="PROSITE" id="PS50989">
    <property type="entry name" value="COA_CT_CTER"/>
    <property type="match status" value="1"/>
</dbReference>